<keyword evidence="2" id="KW-0732">Signal</keyword>
<evidence type="ECO:0000256" key="1">
    <source>
        <dbReference type="ARBA" id="ARBA00008668"/>
    </source>
</evidence>
<dbReference type="PANTHER" id="PTHR45642:SF103">
    <property type="entry name" value="ZINC FINGER PROTEIN"/>
    <property type="match status" value="1"/>
</dbReference>
<dbReference type="InterPro" id="IPR036514">
    <property type="entry name" value="SGNH_hydro_sf"/>
</dbReference>
<protein>
    <submittedName>
        <fullName evidence="3">GDSL esterase/lipase At3g53100</fullName>
    </submittedName>
</protein>
<dbReference type="InterPro" id="IPR035669">
    <property type="entry name" value="SGNH_plant_lipase-like"/>
</dbReference>
<dbReference type="AlphaFoldDB" id="A0A5A7QKB3"/>
<gene>
    <name evidence="3" type="ORF">STAS_22362</name>
</gene>
<feature type="chain" id="PRO_5022899458" evidence="2">
    <location>
        <begin position="28"/>
        <end position="355"/>
    </location>
</feature>
<dbReference type="Pfam" id="PF00657">
    <property type="entry name" value="Lipase_GDSL"/>
    <property type="match status" value="1"/>
</dbReference>
<dbReference type="OrthoDB" id="1600564at2759"/>
<sequence>MKIITKCIFSALVLAMSSVLSSLVVNGDPLVPALCIFGDSVVDVGNNNNLPTPIKANFLPYGRDFVTHQPTGRFCNGKLATDFTAEYLGFDSYQPAYLSREAKGKNILIGANFASATSGYFDSTPLLYGALSLAQQLGYYKNWQSKVVTLVGRNKASAIFSKAIHLISAGTSDFIQNYYINSLLNRAYSPDQFSDLLMKSYSSLIQNLYNLGARRIGVTTLPPTGCLPAAITLFGFGSNQCVDRLNRDAVSFNEKLNATSRNLRANHPGLKLVVFDIYQPLLDLVSKPSDGGFFQSTKSCCGTGLIETSFLCNSISVGTCSNATEYVFWDGFHPSESANEKLAQSLLEQGSELIS</sequence>
<comment type="caution">
    <text evidence="3">The sequence shown here is derived from an EMBL/GenBank/DDBJ whole genome shotgun (WGS) entry which is preliminary data.</text>
</comment>
<dbReference type="Gene3D" id="3.40.50.1110">
    <property type="entry name" value="SGNH hydrolase"/>
    <property type="match status" value="1"/>
</dbReference>
<evidence type="ECO:0000313" key="3">
    <source>
        <dbReference type="EMBL" id="GER45416.1"/>
    </source>
</evidence>
<dbReference type="PANTHER" id="PTHR45642">
    <property type="entry name" value="GDSL ESTERASE/LIPASE EXL3"/>
    <property type="match status" value="1"/>
</dbReference>
<dbReference type="InterPro" id="IPR001087">
    <property type="entry name" value="GDSL"/>
</dbReference>
<name>A0A5A7QKB3_STRAF</name>
<dbReference type="CDD" id="cd01837">
    <property type="entry name" value="SGNH_plant_lipase_like"/>
    <property type="match status" value="1"/>
</dbReference>
<feature type="signal peptide" evidence="2">
    <location>
        <begin position="1"/>
        <end position="27"/>
    </location>
</feature>
<evidence type="ECO:0000313" key="4">
    <source>
        <dbReference type="Proteomes" id="UP000325081"/>
    </source>
</evidence>
<dbReference type="Proteomes" id="UP000325081">
    <property type="component" value="Unassembled WGS sequence"/>
</dbReference>
<evidence type="ECO:0000256" key="2">
    <source>
        <dbReference type="SAM" id="SignalP"/>
    </source>
</evidence>
<comment type="similarity">
    <text evidence="1">Belongs to the 'GDSL' lipolytic enzyme family.</text>
</comment>
<organism evidence="3 4">
    <name type="scientific">Striga asiatica</name>
    <name type="common">Asiatic witchweed</name>
    <name type="synonym">Buchnera asiatica</name>
    <dbReference type="NCBI Taxonomy" id="4170"/>
    <lineage>
        <taxon>Eukaryota</taxon>
        <taxon>Viridiplantae</taxon>
        <taxon>Streptophyta</taxon>
        <taxon>Embryophyta</taxon>
        <taxon>Tracheophyta</taxon>
        <taxon>Spermatophyta</taxon>
        <taxon>Magnoliopsida</taxon>
        <taxon>eudicotyledons</taxon>
        <taxon>Gunneridae</taxon>
        <taxon>Pentapetalae</taxon>
        <taxon>asterids</taxon>
        <taxon>lamiids</taxon>
        <taxon>Lamiales</taxon>
        <taxon>Orobanchaceae</taxon>
        <taxon>Buchnereae</taxon>
        <taxon>Striga</taxon>
    </lineage>
</organism>
<dbReference type="SUPFAM" id="SSF52266">
    <property type="entry name" value="SGNH hydrolase"/>
    <property type="match status" value="1"/>
</dbReference>
<reference evidence="4" key="1">
    <citation type="journal article" date="2019" name="Curr. Biol.">
        <title>Genome Sequence of Striga asiatica Provides Insight into the Evolution of Plant Parasitism.</title>
        <authorList>
            <person name="Yoshida S."/>
            <person name="Kim S."/>
            <person name="Wafula E.K."/>
            <person name="Tanskanen J."/>
            <person name="Kim Y.M."/>
            <person name="Honaas L."/>
            <person name="Yang Z."/>
            <person name="Spallek T."/>
            <person name="Conn C.E."/>
            <person name="Ichihashi Y."/>
            <person name="Cheong K."/>
            <person name="Cui S."/>
            <person name="Der J.P."/>
            <person name="Gundlach H."/>
            <person name="Jiao Y."/>
            <person name="Hori C."/>
            <person name="Ishida J.K."/>
            <person name="Kasahara H."/>
            <person name="Kiba T."/>
            <person name="Kim M.S."/>
            <person name="Koo N."/>
            <person name="Laohavisit A."/>
            <person name="Lee Y.H."/>
            <person name="Lumba S."/>
            <person name="McCourt P."/>
            <person name="Mortimer J.C."/>
            <person name="Mutuku J.M."/>
            <person name="Nomura T."/>
            <person name="Sasaki-Sekimoto Y."/>
            <person name="Seto Y."/>
            <person name="Wang Y."/>
            <person name="Wakatake T."/>
            <person name="Sakakibara H."/>
            <person name="Demura T."/>
            <person name="Yamaguchi S."/>
            <person name="Yoneyama K."/>
            <person name="Manabe R.I."/>
            <person name="Nelson D.C."/>
            <person name="Schulman A.H."/>
            <person name="Timko M.P."/>
            <person name="dePamphilis C.W."/>
            <person name="Choi D."/>
            <person name="Shirasu K."/>
        </authorList>
    </citation>
    <scope>NUCLEOTIDE SEQUENCE [LARGE SCALE GENOMIC DNA]</scope>
    <source>
        <strain evidence="4">cv. UVA1</strain>
    </source>
</reference>
<proteinExistence type="inferred from homology"/>
<accession>A0A5A7QKB3</accession>
<dbReference type="FunFam" id="3.40.50.1110:FF:000003">
    <property type="entry name" value="GDSL esterase/lipase APG"/>
    <property type="match status" value="1"/>
</dbReference>
<dbReference type="GO" id="GO:0016788">
    <property type="term" value="F:hydrolase activity, acting on ester bonds"/>
    <property type="evidence" value="ECO:0007669"/>
    <property type="project" value="InterPro"/>
</dbReference>
<dbReference type="InterPro" id="IPR050592">
    <property type="entry name" value="GDSL_lipolytic_enzyme"/>
</dbReference>
<dbReference type="EMBL" id="BKCP01007182">
    <property type="protein sequence ID" value="GER45416.1"/>
    <property type="molecule type" value="Genomic_DNA"/>
</dbReference>
<keyword evidence="4" id="KW-1185">Reference proteome</keyword>